<dbReference type="Proteomes" id="UP000682733">
    <property type="component" value="Unassembled WGS sequence"/>
</dbReference>
<feature type="signal peptide" evidence="1">
    <location>
        <begin position="1"/>
        <end position="19"/>
    </location>
</feature>
<gene>
    <name evidence="2" type="ORF">OVA965_LOCUS32934</name>
    <name evidence="3" type="ORF">TMI583_LOCUS33810</name>
</gene>
<dbReference type="AlphaFoldDB" id="A0A8S2FA60"/>
<organism evidence="2 4">
    <name type="scientific">Didymodactylos carnosus</name>
    <dbReference type="NCBI Taxonomy" id="1234261"/>
    <lineage>
        <taxon>Eukaryota</taxon>
        <taxon>Metazoa</taxon>
        <taxon>Spiralia</taxon>
        <taxon>Gnathifera</taxon>
        <taxon>Rotifera</taxon>
        <taxon>Eurotatoria</taxon>
        <taxon>Bdelloidea</taxon>
        <taxon>Philodinida</taxon>
        <taxon>Philodinidae</taxon>
        <taxon>Didymodactylos</taxon>
    </lineage>
</organism>
<evidence type="ECO:0000313" key="3">
    <source>
        <dbReference type="EMBL" id="CAF4206117.1"/>
    </source>
</evidence>
<comment type="caution">
    <text evidence="2">The sequence shown here is derived from an EMBL/GenBank/DDBJ whole genome shotgun (WGS) entry which is preliminary data.</text>
</comment>
<name>A0A8S2FA60_9BILA</name>
<keyword evidence="1" id="KW-0732">Signal</keyword>
<evidence type="ECO:0000256" key="1">
    <source>
        <dbReference type="SAM" id="SignalP"/>
    </source>
</evidence>
<protein>
    <recommendedName>
        <fullName evidence="5">Lysozyme</fullName>
    </recommendedName>
</protein>
<evidence type="ECO:0000313" key="2">
    <source>
        <dbReference type="EMBL" id="CAF1398650.1"/>
    </source>
</evidence>
<reference evidence="2" key="1">
    <citation type="submission" date="2021-02" db="EMBL/GenBank/DDBJ databases">
        <authorList>
            <person name="Nowell W R."/>
        </authorList>
    </citation>
    <scope>NUCLEOTIDE SEQUENCE</scope>
</reference>
<dbReference type="EMBL" id="CAJOBA010047854">
    <property type="protein sequence ID" value="CAF4206117.1"/>
    <property type="molecule type" value="Genomic_DNA"/>
</dbReference>
<sequence length="113" mass="12492">MKSLTVALVLIGCFMVVNCNFINRKCICKAVSNTVHYVFREWDQSSCTFCSCNDPAMTNCEGVCKRMVQDYATSGCGKVVKGSIVKHKWEASNCGEGISKEDYKCASTHLISE</sequence>
<dbReference type="Proteomes" id="UP000677228">
    <property type="component" value="Unassembled WGS sequence"/>
</dbReference>
<proteinExistence type="predicted"/>
<evidence type="ECO:0000313" key="4">
    <source>
        <dbReference type="Proteomes" id="UP000677228"/>
    </source>
</evidence>
<feature type="chain" id="PRO_5036434544" description="Lysozyme" evidence="1">
    <location>
        <begin position="20"/>
        <end position="113"/>
    </location>
</feature>
<dbReference type="EMBL" id="CAJNOK010026129">
    <property type="protein sequence ID" value="CAF1398650.1"/>
    <property type="molecule type" value="Genomic_DNA"/>
</dbReference>
<feature type="non-terminal residue" evidence="2">
    <location>
        <position position="1"/>
    </location>
</feature>
<evidence type="ECO:0008006" key="5">
    <source>
        <dbReference type="Google" id="ProtNLM"/>
    </source>
</evidence>
<accession>A0A8S2FA60</accession>